<dbReference type="Proteomes" id="UP001627284">
    <property type="component" value="Unassembled WGS sequence"/>
</dbReference>
<dbReference type="AlphaFoldDB" id="A0ABD2ULN2"/>
<evidence type="ECO:0000313" key="5">
    <source>
        <dbReference type="EMBL" id="KAL3369061.1"/>
    </source>
</evidence>
<comment type="caution">
    <text evidence="5">The sequence shown here is derived from an EMBL/GenBank/DDBJ whole genome shotgun (WGS) entry which is preliminary data.</text>
</comment>
<feature type="domain" description="Aminotransferase class I/classII large" evidence="4">
    <location>
        <begin position="102"/>
        <end position="472"/>
    </location>
</feature>
<protein>
    <recommendedName>
        <fullName evidence="4">Aminotransferase class I/classII large domain-containing protein</fullName>
    </recommendedName>
</protein>
<evidence type="ECO:0000256" key="3">
    <source>
        <dbReference type="SAM" id="Phobius"/>
    </source>
</evidence>
<dbReference type="PANTHER" id="PTHR43795">
    <property type="entry name" value="BIFUNCTIONAL ASPARTATE AMINOTRANSFERASE AND GLUTAMATE/ASPARTATE-PREPHENATE AMINOTRANSFERASE-RELATED"/>
    <property type="match status" value="1"/>
</dbReference>
<dbReference type="InterPro" id="IPR015424">
    <property type="entry name" value="PyrdxlP-dep_Trfase"/>
</dbReference>
<keyword evidence="2" id="KW-0663">Pyridoxal phosphate</keyword>
<comment type="similarity">
    <text evidence="1">Belongs to the class-I pyridoxal-phosphate-dependent aminotransferase family.</text>
</comment>
<evidence type="ECO:0000259" key="4">
    <source>
        <dbReference type="Pfam" id="PF00155"/>
    </source>
</evidence>
<sequence length="495" mass="55622">EKYLFSLPIPNTSYFFYLMFIMNGFFLLVAKLQLCYQLLLLLPNFVRRNLLAIREVFVITSNVVLSELATNEQHGENSLYFEGWKAYNKDPFDLKDNPNGIIQLGLAENQLSVNMIEDWNKRNLQAFIFSITNQDHGLFECLINGIAKLMEKTRGGNVKFDAERIVLTAGATAANETLISCLADPGDAFLIPAPYYTGFDRDLCWRTGVQLVPISCNCSNNFKITIEAVKEAYEKAQKASIKLKGLILTNPSNPLGTVLDRDTLKKILIFTNEHSIHLVCDEIYAGTVFDAPRFVSIAEIIEDEGIYVNKNLVHIVSSLSKDMGLPGFRAGILYSFNDDVVNFARKRSNIGDLNETQHFLASMLSDDEFVQEFLTESGKRLRKRNEKITSGLEKIGIKCLESNAGVYCWVDLTSLLKEPTLNAEVLLWKLIINDAKLNISPGSSFHCPEAGWFRICFANIDDQTVEIALERIRVFVDANVVSSSPNSLIAHSILL</sequence>
<keyword evidence="3" id="KW-0472">Membrane</keyword>
<dbReference type="EMBL" id="JBJKTR010000005">
    <property type="protein sequence ID" value="KAL3369061.1"/>
    <property type="molecule type" value="Genomic_DNA"/>
</dbReference>
<accession>A0ABD2ULN2</accession>
<reference evidence="5 6" key="1">
    <citation type="submission" date="2024-05" db="EMBL/GenBank/DDBJ databases">
        <title>De novo assembly of an allotetraploid wild potato.</title>
        <authorList>
            <person name="Hosaka A.J."/>
        </authorList>
    </citation>
    <scope>NUCLEOTIDE SEQUENCE [LARGE SCALE GENOMIC DNA]</scope>
    <source>
        <tissue evidence="5">Young leaves</tissue>
    </source>
</reference>
<keyword evidence="6" id="KW-1185">Reference proteome</keyword>
<dbReference type="CDD" id="cd00609">
    <property type="entry name" value="AAT_like"/>
    <property type="match status" value="1"/>
</dbReference>
<evidence type="ECO:0000256" key="1">
    <source>
        <dbReference type="ARBA" id="ARBA00007441"/>
    </source>
</evidence>
<dbReference type="InterPro" id="IPR015422">
    <property type="entry name" value="PyrdxlP-dep_Trfase_small"/>
</dbReference>
<dbReference type="InterPro" id="IPR004839">
    <property type="entry name" value="Aminotransferase_I/II_large"/>
</dbReference>
<dbReference type="InterPro" id="IPR050478">
    <property type="entry name" value="Ethylene_sulfur-biosynth"/>
</dbReference>
<dbReference type="Pfam" id="PF00155">
    <property type="entry name" value="Aminotran_1_2"/>
    <property type="match status" value="1"/>
</dbReference>
<dbReference type="InterPro" id="IPR015421">
    <property type="entry name" value="PyrdxlP-dep_Trfase_major"/>
</dbReference>
<feature type="transmembrane region" description="Helical" evidence="3">
    <location>
        <begin position="14"/>
        <end position="42"/>
    </location>
</feature>
<evidence type="ECO:0000313" key="6">
    <source>
        <dbReference type="Proteomes" id="UP001627284"/>
    </source>
</evidence>
<dbReference type="Gene3D" id="3.90.1150.10">
    <property type="entry name" value="Aspartate Aminotransferase, domain 1"/>
    <property type="match status" value="1"/>
</dbReference>
<dbReference type="Gene3D" id="3.40.640.10">
    <property type="entry name" value="Type I PLP-dependent aspartate aminotransferase-like (Major domain)"/>
    <property type="match status" value="1"/>
</dbReference>
<dbReference type="InterPro" id="IPR004838">
    <property type="entry name" value="NHTrfase_class1_PyrdxlP-BS"/>
</dbReference>
<dbReference type="PROSITE" id="PS00105">
    <property type="entry name" value="AA_TRANSFER_CLASS_1"/>
    <property type="match status" value="1"/>
</dbReference>
<organism evidence="5 6">
    <name type="scientific">Solanum stoloniferum</name>
    <dbReference type="NCBI Taxonomy" id="62892"/>
    <lineage>
        <taxon>Eukaryota</taxon>
        <taxon>Viridiplantae</taxon>
        <taxon>Streptophyta</taxon>
        <taxon>Embryophyta</taxon>
        <taxon>Tracheophyta</taxon>
        <taxon>Spermatophyta</taxon>
        <taxon>Magnoliopsida</taxon>
        <taxon>eudicotyledons</taxon>
        <taxon>Gunneridae</taxon>
        <taxon>Pentapetalae</taxon>
        <taxon>asterids</taxon>
        <taxon>lamiids</taxon>
        <taxon>Solanales</taxon>
        <taxon>Solanaceae</taxon>
        <taxon>Solanoideae</taxon>
        <taxon>Solaneae</taxon>
        <taxon>Solanum</taxon>
    </lineage>
</organism>
<keyword evidence="3" id="KW-0812">Transmembrane</keyword>
<dbReference type="SUPFAM" id="SSF53383">
    <property type="entry name" value="PLP-dependent transferases"/>
    <property type="match status" value="1"/>
</dbReference>
<name>A0ABD2ULN2_9SOLN</name>
<gene>
    <name evidence="5" type="ORF">AABB24_009721</name>
</gene>
<feature type="non-terminal residue" evidence="5">
    <location>
        <position position="1"/>
    </location>
</feature>
<evidence type="ECO:0000256" key="2">
    <source>
        <dbReference type="ARBA" id="ARBA00022898"/>
    </source>
</evidence>
<dbReference type="PANTHER" id="PTHR43795:SF42">
    <property type="entry name" value="1-AMINOCYCLOPROPANE-1-CARBOXYLATE SYNTHASE 4"/>
    <property type="match status" value="1"/>
</dbReference>
<proteinExistence type="inferred from homology"/>
<keyword evidence="3" id="KW-1133">Transmembrane helix</keyword>
<dbReference type="GO" id="GO:0016847">
    <property type="term" value="F:1-aminocyclopropane-1-carboxylate synthase activity"/>
    <property type="evidence" value="ECO:0007669"/>
    <property type="project" value="UniProtKB-ARBA"/>
</dbReference>
<dbReference type="PRINTS" id="PR00753">
    <property type="entry name" value="ACCSYNTHASE"/>
</dbReference>